<gene>
    <name evidence="9" type="primary">roqT_10</name>
    <name evidence="9" type="ORF">BM221_009130</name>
</gene>
<dbReference type="InterPro" id="IPR020846">
    <property type="entry name" value="MFS_dom"/>
</dbReference>
<sequence>MSVDTVSSEQRVEAEKTTPVNLEESEAPLVETKDEDYPRGLQLAFVVLGILLCLFLTIVATAIPKITDEFHAIDQVGWYGSSFFLTLAAFQSLWGKLYRYCHLKWTYLAAGIVFEVGSLVCATNNTALIVGRAVTGVGGAGLYCGTYTIIAFIVPPAQRARYTGLVGVSYAVASVAGPLIGGVFTDNISWRWW</sequence>
<accession>A0A2N6NCE3</accession>
<dbReference type="Pfam" id="PF07690">
    <property type="entry name" value="MFS_1"/>
    <property type="match status" value="1"/>
</dbReference>
<feature type="domain" description="Major facilitator superfamily (MFS) profile" evidence="8">
    <location>
        <begin position="41"/>
        <end position="193"/>
    </location>
</feature>
<evidence type="ECO:0000259" key="8">
    <source>
        <dbReference type="PROSITE" id="PS50850"/>
    </source>
</evidence>
<keyword evidence="5 7" id="KW-0472">Membrane</keyword>
<organism evidence="9 10">
    <name type="scientific">Beauveria bassiana</name>
    <name type="common">White muscardine disease fungus</name>
    <name type="synonym">Tritirachium shiotae</name>
    <dbReference type="NCBI Taxonomy" id="176275"/>
    <lineage>
        <taxon>Eukaryota</taxon>
        <taxon>Fungi</taxon>
        <taxon>Dikarya</taxon>
        <taxon>Ascomycota</taxon>
        <taxon>Pezizomycotina</taxon>
        <taxon>Sordariomycetes</taxon>
        <taxon>Hypocreomycetidae</taxon>
        <taxon>Hypocreales</taxon>
        <taxon>Cordycipitaceae</taxon>
        <taxon>Beauveria</taxon>
    </lineage>
</organism>
<protein>
    <submittedName>
        <fullName evidence="9">Efflux pump roqT</fullName>
    </submittedName>
</protein>
<evidence type="ECO:0000256" key="5">
    <source>
        <dbReference type="ARBA" id="ARBA00023136"/>
    </source>
</evidence>
<dbReference type="GO" id="GO:0005886">
    <property type="term" value="C:plasma membrane"/>
    <property type="evidence" value="ECO:0007669"/>
    <property type="project" value="TreeGrafter"/>
</dbReference>
<dbReference type="PANTHER" id="PTHR23501:SF177">
    <property type="entry name" value="MAJOR FACILITATOR SUPERFAMILY (MFS) PROFILE DOMAIN-CONTAINING PROTEIN-RELATED"/>
    <property type="match status" value="1"/>
</dbReference>
<feature type="transmembrane region" description="Helical" evidence="7">
    <location>
        <begin position="162"/>
        <end position="184"/>
    </location>
</feature>
<dbReference type="InterPro" id="IPR011701">
    <property type="entry name" value="MFS"/>
</dbReference>
<comment type="caution">
    <text evidence="9">The sequence shown here is derived from an EMBL/GenBank/DDBJ whole genome shotgun (WGS) entry which is preliminary data.</text>
</comment>
<dbReference type="PANTHER" id="PTHR23501">
    <property type="entry name" value="MAJOR FACILITATOR SUPERFAMILY"/>
    <property type="match status" value="1"/>
</dbReference>
<evidence type="ECO:0000313" key="9">
    <source>
        <dbReference type="EMBL" id="PMB64943.1"/>
    </source>
</evidence>
<evidence type="ECO:0000313" key="10">
    <source>
        <dbReference type="Proteomes" id="UP000235728"/>
    </source>
</evidence>
<keyword evidence="2" id="KW-0813">Transport</keyword>
<feature type="transmembrane region" description="Helical" evidence="7">
    <location>
        <begin position="136"/>
        <end position="155"/>
    </location>
</feature>
<feature type="transmembrane region" description="Helical" evidence="7">
    <location>
        <begin position="76"/>
        <end position="95"/>
    </location>
</feature>
<dbReference type="OMA" id="DEECMTR"/>
<evidence type="ECO:0000256" key="2">
    <source>
        <dbReference type="ARBA" id="ARBA00022448"/>
    </source>
</evidence>
<name>A0A2N6NCE3_BEABA</name>
<dbReference type="PROSITE" id="PS50850">
    <property type="entry name" value="MFS"/>
    <property type="match status" value="1"/>
</dbReference>
<dbReference type="AlphaFoldDB" id="A0A2N6NCE3"/>
<feature type="transmembrane region" description="Helical" evidence="7">
    <location>
        <begin position="107"/>
        <end position="130"/>
    </location>
</feature>
<evidence type="ECO:0000256" key="3">
    <source>
        <dbReference type="ARBA" id="ARBA00022692"/>
    </source>
</evidence>
<dbReference type="InterPro" id="IPR036259">
    <property type="entry name" value="MFS_trans_sf"/>
</dbReference>
<keyword evidence="4 7" id="KW-1133">Transmembrane helix</keyword>
<comment type="subcellular location">
    <subcellularLocation>
        <location evidence="1">Membrane</location>
        <topology evidence="1">Multi-pass membrane protein</topology>
    </subcellularLocation>
</comment>
<dbReference type="Gene3D" id="1.20.1720.10">
    <property type="entry name" value="Multidrug resistance protein D"/>
    <property type="match status" value="1"/>
</dbReference>
<evidence type="ECO:0000256" key="6">
    <source>
        <dbReference type="SAM" id="MobiDB-lite"/>
    </source>
</evidence>
<evidence type="ECO:0000256" key="7">
    <source>
        <dbReference type="SAM" id="Phobius"/>
    </source>
</evidence>
<dbReference type="EMBL" id="MRVG01000011">
    <property type="protein sequence ID" value="PMB64943.1"/>
    <property type="molecule type" value="Genomic_DNA"/>
</dbReference>
<feature type="transmembrane region" description="Helical" evidence="7">
    <location>
        <begin position="43"/>
        <end position="64"/>
    </location>
</feature>
<dbReference type="GO" id="GO:0022857">
    <property type="term" value="F:transmembrane transporter activity"/>
    <property type="evidence" value="ECO:0007669"/>
    <property type="project" value="InterPro"/>
</dbReference>
<dbReference type="SUPFAM" id="SSF103473">
    <property type="entry name" value="MFS general substrate transporter"/>
    <property type="match status" value="1"/>
</dbReference>
<reference evidence="9 10" key="1">
    <citation type="journal article" date="2016" name="Appl. Microbiol. Biotechnol.">
        <title>Characterization of T-DNA insertion mutants with decreased virulence in the entomopathogenic fungus Beauveria bassiana JEF-007.</title>
        <authorList>
            <person name="Kim S."/>
            <person name="Lee S.J."/>
            <person name="Nai Y.S."/>
            <person name="Yu J.S."/>
            <person name="Lee M.R."/>
            <person name="Yang Y.T."/>
            <person name="Kim J.S."/>
        </authorList>
    </citation>
    <scope>NUCLEOTIDE SEQUENCE [LARGE SCALE GENOMIC DNA]</scope>
    <source>
        <strain evidence="9 10">JEF-007</strain>
    </source>
</reference>
<proteinExistence type="predicted"/>
<feature type="region of interest" description="Disordered" evidence="6">
    <location>
        <begin position="1"/>
        <end position="25"/>
    </location>
</feature>
<keyword evidence="3 7" id="KW-0812">Transmembrane</keyword>
<evidence type="ECO:0000256" key="4">
    <source>
        <dbReference type="ARBA" id="ARBA00022989"/>
    </source>
</evidence>
<dbReference type="Proteomes" id="UP000235728">
    <property type="component" value="Unassembled WGS sequence"/>
</dbReference>
<evidence type="ECO:0000256" key="1">
    <source>
        <dbReference type="ARBA" id="ARBA00004141"/>
    </source>
</evidence>